<name>A0ACC6KZN8_9SPHI</name>
<evidence type="ECO:0000313" key="2">
    <source>
        <dbReference type="Proteomes" id="UP001246858"/>
    </source>
</evidence>
<dbReference type="EMBL" id="JAVDTF010000003">
    <property type="protein sequence ID" value="MDR6784612.1"/>
    <property type="molecule type" value="Genomic_DNA"/>
</dbReference>
<dbReference type="Proteomes" id="UP001246858">
    <property type="component" value="Unassembled WGS sequence"/>
</dbReference>
<reference evidence="1" key="1">
    <citation type="submission" date="2023-07" db="EMBL/GenBank/DDBJ databases">
        <title>Sorghum-associated microbial communities from plants grown in Nebraska, USA.</title>
        <authorList>
            <person name="Schachtman D."/>
        </authorList>
    </citation>
    <scope>NUCLEOTIDE SEQUENCE</scope>
    <source>
        <strain evidence="1">2697</strain>
    </source>
</reference>
<keyword evidence="1" id="KW-0255">Endonuclease</keyword>
<protein>
    <submittedName>
        <fullName evidence="1">mRNA-degrading endonuclease HigB of HigAB toxin-antitoxin module</fullName>
    </submittedName>
</protein>
<keyword evidence="1" id="KW-0540">Nuclease</keyword>
<gene>
    <name evidence="1" type="ORF">J2X78_003186</name>
</gene>
<evidence type="ECO:0000313" key="1">
    <source>
        <dbReference type="EMBL" id="MDR6784612.1"/>
    </source>
</evidence>
<proteinExistence type="predicted"/>
<accession>A0ACC6KZN8</accession>
<keyword evidence="1" id="KW-0378">Hydrolase</keyword>
<organism evidence="1 2">
    <name type="scientific">Pedobacter africanus</name>
    <dbReference type="NCBI Taxonomy" id="151894"/>
    <lineage>
        <taxon>Bacteria</taxon>
        <taxon>Pseudomonadati</taxon>
        <taxon>Bacteroidota</taxon>
        <taxon>Sphingobacteriia</taxon>
        <taxon>Sphingobacteriales</taxon>
        <taxon>Sphingobacteriaceae</taxon>
        <taxon>Pedobacter</taxon>
    </lineage>
</organism>
<sequence>MVIISKAIISTFTSTHNDAEVPLGNWYEATKAALSFLLGHTQHTIKLMLPT</sequence>
<comment type="caution">
    <text evidence="1">The sequence shown here is derived from an EMBL/GenBank/DDBJ whole genome shotgun (WGS) entry which is preliminary data.</text>
</comment>
<keyword evidence="2" id="KW-1185">Reference proteome</keyword>